<dbReference type="PANTHER" id="PTHR33921:SF15">
    <property type="entry name" value="CALVIN CYCLE PROTEIN CP12-2, CHLOROPLASTIC"/>
    <property type="match status" value="1"/>
</dbReference>
<dbReference type="EMBL" id="NTFS01000267">
    <property type="protein sequence ID" value="PAX52216.1"/>
    <property type="molecule type" value="Genomic_DNA"/>
</dbReference>
<organism evidence="2 3">
    <name type="scientific">Brunnivagina elsteri CCALA 953</name>
    <dbReference type="NCBI Taxonomy" id="987040"/>
    <lineage>
        <taxon>Bacteria</taxon>
        <taxon>Bacillati</taxon>
        <taxon>Cyanobacteriota</taxon>
        <taxon>Cyanophyceae</taxon>
        <taxon>Nostocales</taxon>
        <taxon>Calotrichaceae</taxon>
        <taxon>Brunnivagina</taxon>
    </lineage>
</organism>
<dbReference type="InterPro" id="IPR039314">
    <property type="entry name" value="CP12-like"/>
</dbReference>
<evidence type="ECO:0000259" key="1">
    <source>
        <dbReference type="SMART" id="SM01093"/>
    </source>
</evidence>
<reference evidence="2 3" key="1">
    <citation type="submission" date="2017-08" db="EMBL/GenBank/DDBJ databases">
        <title>Draft genome sequence of filamentous cyanobacterium Calothrix elsteri CCALA 953.</title>
        <authorList>
            <person name="Gagunashvili A.N."/>
            <person name="Elster J."/>
            <person name="Andresson O.S."/>
        </authorList>
    </citation>
    <scope>NUCLEOTIDE SEQUENCE [LARGE SCALE GENOMIC DNA]</scope>
    <source>
        <strain evidence="2 3">CCALA 953</strain>
    </source>
</reference>
<sequence length="92" mass="10356">MAETLDVIQAAVNSYQEGKKTLEEVIQESVVEARSACQQSGNQSPECAVAWDIVEELQAERSHRKQATEIKTSLDHYCYLHPDAAECRIYDV</sequence>
<dbReference type="InterPro" id="IPR003823">
    <property type="entry name" value="CP12_dom"/>
</dbReference>
<dbReference type="RefSeq" id="WP_095723473.1">
    <property type="nucleotide sequence ID" value="NZ_NTFS01000267.1"/>
</dbReference>
<dbReference type="SMART" id="SM01093">
    <property type="entry name" value="CP12"/>
    <property type="match status" value="1"/>
</dbReference>
<name>A0A2A2TEX2_9CYAN</name>
<accession>A0A2A2TEX2</accession>
<evidence type="ECO:0000313" key="3">
    <source>
        <dbReference type="Proteomes" id="UP000218238"/>
    </source>
</evidence>
<keyword evidence="3" id="KW-1185">Reference proteome</keyword>
<dbReference type="Pfam" id="PF02672">
    <property type="entry name" value="CP12"/>
    <property type="match status" value="1"/>
</dbReference>
<proteinExistence type="predicted"/>
<protein>
    <recommendedName>
        <fullName evidence="1">CP12 domain-containing protein</fullName>
    </recommendedName>
</protein>
<gene>
    <name evidence="2" type="ORF">CK510_20545</name>
</gene>
<dbReference type="AlphaFoldDB" id="A0A2A2TEX2"/>
<evidence type="ECO:0000313" key="2">
    <source>
        <dbReference type="EMBL" id="PAX52216.1"/>
    </source>
</evidence>
<comment type="caution">
    <text evidence="2">The sequence shown here is derived from an EMBL/GenBank/DDBJ whole genome shotgun (WGS) entry which is preliminary data.</text>
</comment>
<dbReference type="OrthoDB" id="9553701at2"/>
<feature type="domain" description="CP12" evidence="1">
    <location>
        <begin position="22"/>
        <end position="92"/>
    </location>
</feature>
<dbReference type="PANTHER" id="PTHR33921">
    <property type="entry name" value="CALVIN CYCLE PROTEIN CP12-2, CHLOROPLASTIC"/>
    <property type="match status" value="1"/>
</dbReference>
<dbReference type="GO" id="GO:0080153">
    <property type="term" value="P:negative regulation of reductive pentose-phosphate cycle"/>
    <property type="evidence" value="ECO:0007669"/>
    <property type="project" value="TreeGrafter"/>
</dbReference>
<dbReference type="Proteomes" id="UP000218238">
    <property type="component" value="Unassembled WGS sequence"/>
</dbReference>